<dbReference type="Gene3D" id="3.40.190.150">
    <property type="entry name" value="Bordetella uptake gene, domain 1"/>
    <property type="match status" value="1"/>
</dbReference>
<proteinExistence type="inferred from homology"/>
<feature type="signal peptide" evidence="2">
    <location>
        <begin position="1"/>
        <end position="23"/>
    </location>
</feature>
<evidence type="ECO:0000256" key="1">
    <source>
        <dbReference type="ARBA" id="ARBA00006987"/>
    </source>
</evidence>
<reference evidence="3 4" key="1">
    <citation type="submission" date="2022-06" db="EMBL/GenBank/DDBJ databases">
        <title>Roseomonas CN29.</title>
        <authorList>
            <person name="Cheng Y."/>
            <person name="He X."/>
        </authorList>
    </citation>
    <scope>NUCLEOTIDE SEQUENCE [LARGE SCALE GENOMIC DNA]</scope>
    <source>
        <strain evidence="3 4">CN29</strain>
    </source>
</reference>
<organism evidence="3 4">
    <name type="scientific">Roseomonas populi</name>
    <dbReference type="NCBI Taxonomy" id="3121582"/>
    <lineage>
        <taxon>Bacteria</taxon>
        <taxon>Pseudomonadati</taxon>
        <taxon>Pseudomonadota</taxon>
        <taxon>Alphaproteobacteria</taxon>
        <taxon>Acetobacterales</taxon>
        <taxon>Roseomonadaceae</taxon>
        <taxon>Roseomonas</taxon>
    </lineage>
</organism>
<keyword evidence="4" id="KW-1185">Reference proteome</keyword>
<dbReference type="PIRSF" id="PIRSF017082">
    <property type="entry name" value="YflP"/>
    <property type="match status" value="1"/>
</dbReference>
<evidence type="ECO:0000256" key="2">
    <source>
        <dbReference type="SAM" id="SignalP"/>
    </source>
</evidence>
<evidence type="ECO:0000313" key="3">
    <source>
        <dbReference type="EMBL" id="MCR0983756.1"/>
    </source>
</evidence>
<name>A0ABT1X6N7_9PROT</name>
<dbReference type="Gene3D" id="3.40.190.10">
    <property type="entry name" value="Periplasmic binding protein-like II"/>
    <property type="match status" value="1"/>
</dbReference>
<evidence type="ECO:0000313" key="4">
    <source>
        <dbReference type="Proteomes" id="UP001524642"/>
    </source>
</evidence>
<dbReference type="InterPro" id="IPR042100">
    <property type="entry name" value="Bug_dom1"/>
</dbReference>
<protein>
    <submittedName>
        <fullName evidence="3">Tripartite tricarboxylate transporter substrate-binding protein</fullName>
    </submittedName>
</protein>
<sequence>MLDRRRLLALAAGSGLVPRIAAAQNGFPSRPIRMIVPVGVGGVTDVVGRIVADGMTAALGQSVLVENVAGAGSTVGAAAFERTAPDGYTIFMATNNHAVMQRMYPNFPQDPVADFVPLALVGRQPFILAAHPGVPARDVPELLAWLRQKGDAADYGATNPGATNHLAGELLKQLAALSFTVVPYRTAANAVTDLVAGRVQFTIDSPTMLIPLIREGKLRGLAVSSTEPSELAPGLPSLAGAGVAGYDMTAWQVLYARPGTPDGVLAVLRDAAARSLRDPGLRARLLQVGVETWPDSSPAAADRHVRAEVERWSPIVARINPGR</sequence>
<dbReference type="Pfam" id="PF03401">
    <property type="entry name" value="TctC"/>
    <property type="match status" value="1"/>
</dbReference>
<dbReference type="PANTHER" id="PTHR42928:SF5">
    <property type="entry name" value="BLR1237 PROTEIN"/>
    <property type="match status" value="1"/>
</dbReference>
<dbReference type="Proteomes" id="UP001524642">
    <property type="component" value="Unassembled WGS sequence"/>
</dbReference>
<dbReference type="EMBL" id="JANJOU010000016">
    <property type="protein sequence ID" value="MCR0983756.1"/>
    <property type="molecule type" value="Genomic_DNA"/>
</dbReference>
<comment type="caution">
    <text evidence="3">The sequence shown here is derived from an EMBL/GenBank/DDBJ whole genome shotgun (WGS) entry which is preliminary data.</text>
</comment>
<dbReference type="InterPro" id="IPR005064">
    <property type="entry name" value="BUG"/>
</dbReference>
<dbReference type="SUPFAM" id="SSF53850">
    <property type="entry name" value="Periplasmic binding protein-like II"/>
    <property type="match status" value="1"/>
</dbReference>
<dbReference type="PANTHER" id="PTHR42928">
    <property type="entry name" value="TRICARBOXYLATE-BINDING PROTEIN"/>
    <property type="match status" value="1"/>
</dbReference>
<accession>A0ABT1X6N7</accession>
<keyword evidence="2" id="KW-0732">Signal</keyword>
<gene>
    <name evidence="3" type="ORF">NRP21_17005</name>
</gene>
<dbReference type="RefSeq" id="WP_257717422.1">
    <property type="nucleotide sequence ID" value="NZ_JANJOU010000016.1"/>
</dbReference>
<comment type="similarity">
    <text evidence="1">Belongs to the UPF0065 (bug) family.</text>
</comment>
<feature type="chain" id="PRO_5047529550" evidence="2">
    <location>
        <begin position="24"/>
        <end position="323"/>
    </location>
</feature>